<feature type="non-terminal residue" evidence="1">
    <location>
        <position position="111"/>
    </location>
</feature>
<comment type="caution">
    <text evidence="1">The sequence shown here is derived from an EMBL/GenBank/DDBJ whole genome shotgun (WGS) entry which is preliminary data.</text>
</comment>
<sequence>SDSHVPGTWYHVLSYPLFGDVTKALVRPARWWGPDQREAAAKYSERIGETLLSQIAKTGGSPQQRRVAWSLMEVLLRHGVPLPDLLREFEKVCGQQEPCRRQWRKDWLQML</sequence>
<name>A0AA36MTG5_9DINO</name>
<dbReference type="AlphaFoldDB" id="A0AA36MTG5"/>
<dbReference type="Proteomes" id="UP001178507">
    <property type="component" value="Unassembled WGS sequence"/>
</dbReference>
<evidence type="ECO:0000313" key="2">
    <source>
        <dbReference type="Proteomes" id="UP001178507"/>
    </source>
</evidence>
<gene>
    <name evidence="1" type="ORF">EVOR1521_LOCUS6940</name>
</gene>
<feature type="non-terminal residue" evidence="1">
    <location>
        <position position="1"/>
    </location>
</feature>
<keyword evidence="2" id="KW-1185">Reference proteome</keyword>
<dbReference type="EMBL" id="CAUJNA010000537">
    <property type="protein sequence ID" value="CAJ1378377.1"/>
    <property type="molecule type" value="Genomic_DNA"/>
</dbReference>
<reference evidence="1" key="1">
    <citation type="submission" date="2023-08" db="EMBL/GenBank/DDBJ databases">
        <authorList>
            <person name="Chen Y."/>
            <person name="Shah S."/>
            <person name="Dougan E. K."/>
            <person name="Thang M."/>
            <person name="Chan C."/>
        </authorList>
    </citation>
    <scope>NUCLEOTIDE SEQUENCE</scope>
</reference>
<protein>
    <submittedName>
        <fullName evidence="1">Uncharacterized protein</fullName>
    </submittedName>
</protein>
<proteinExistence type="predicted"/>
<evidence type="ECO:0000313" key="1">
    <source>
        <dbReference type="EMBL" id="CAJ1378377.1"/>
    </source>
</evidence>
<accession>A0AA36MTG5</accession>
<organism evidence="1 2">
    <name type="scientific">Effrenium voratum</name>
    <dbReference type="NCBI Taxonomy" id="2562239"/>
    <lineage>
        <taxon>Eukaryota</taxon>
        <taxon>Sar</taxon>
        <taxon>Alveolata</taxon>
        <taxon>Dinophyceae</taxon>
        <taxon>Suessiales</taxon>
        <taxon>Symbiodiniaceae</taxon>
        <taxon>Effrenium</taxon>
    </lineage>
</organism>